<dbReference type="GO" id="GO:0000976">
    <property type="term" value="F:transcription cis-regulatory region binding"/>
    <property type="evidence" value="ECO:0007669"/>
    <property type="project" value="TreeGrafter"/>
</dbReference>
<organism evidence="12 13">
    <name type="scientific">Paeniglutamicibacter cryotolerans</name>
    <dbReference type="NCBI Taxonomy" id="670079"/>
    <lineage>
        <taxon>Bacteria</taxon>
        <taxon>Bacillati</taxon>
        <taxon>Actinomycetota</taxon>
        <taxon>Actinomycetes</taxon>
        <taxon>Micrococcales</taxon>
        <taxon>Micrococcaceae</taxon>
        <taxon>Paeniglutamicibacter</taxon>
    </lineage>
</organism>
<keyword evidence="8" id="KW-0805">Transcription regulation</keyword>
<evidence type="ECO:0000313" key="13">
    <source>
        <dbReference type="Proteomes" id="UP000523000"/>
    </source>
</evidence>
<evidence type="ECO:0000256" key="11">
    <source>
        <dbReference type="PIRSR" id="PIRSR602481-1"/>
    </source>
</evidence>
<evidence type="ECO:0000256" key="7">
    <source>
        <dbReference type="ARBA" id="ARBA00023004"/>
    </source>
</evidence>
<keyword evidence="5 11" id="KW-0479">Metal-binding</keyword>
<dbReference type="GO" id="GO:0045892">
    <property type="term" value="P:negative regulation of DNA-templated transcription"/>
    <property type="evidence" value="ECO:0007669"/>
    <property type="project" value="TreeGrafter"/>
</dbReference>
<evidence type="ECO:0000256" key="6">
    <source>
        <dbReference type="ARBA" id="ARBA00022833"/>
    </source>
</evidence>
<evidence type="ECO:0000256" key="10">
    <source>
        <dbReference type="ARBA" id="ARBA00023163"/>
    </source>
</evidence>
<dbReference type="PANTHER" id="PTHR33202:SF18">
    <property type="entry name" value="TRANSCRIPTIONAL REGULATOR FURA"/>
    <property type="match status" value="1"/>
</dbReference>
<dbReference type="Pfam" id="PF01475">
    <property type="entry name" value="FUR"/>
    <property type="match status" value="1"/>
</dbReference>
<evidence type="ECO:0000256" key="2">
    <source>
        <dbReference type="ARBA" id="ARBA00007957"/>
    </source>
</evidence>
<keyword evidence="4" id="KW-0678">Repressor</keyword>
<keyword evidence="3" id="KW-0963">Cytoplasm</keyword>
<gene>
    <name evidence="12" type="ORF">E9229_000259</name>
</gene>
<keyword evidence="7" id="KW-0408">Iron</keyword>
<feature type="binding site" evidence="11">
    <location>
        <position position="133"/>
    </location>
    <ligand>
        <name>Zn(2+)</name>
        <dbReference type="ChEBI" id="CHEBI:29105"/>
    </ligand>
</feature>
<dbReference type="RefSeq" id="WP_183509436.1">
    <property type="nucleotide sequence ID" value="NZ_BAABGK010000106.1"/>
</dbReference>
<keyword evidence="13" id="KW-1185">Reference proteome</keyword>
<dbReference type="CDD" id="cd07153">
    <property type="entry name" value="Fur_like"/>
    <property type="match status" value="1"/>
</dbReference>
<comment type="subcellular location">
    <subcellularLocation>
        <location evidence="1">Cytoplasm</location>
    </subcellularLocation>
</comment>
<dbReference type="InterPro" id="IPR043135">
    <property type="entry name" value="Fur_C"/>
</dbReference>
<dbReference type="InterPro" id="IPR036390">
    <property type="entry name" value="WH_DNA-bd_sf"/>
</dbReference>
<comment type="cofactor">
    <cofactor evidence="11">
        <name>Zn(2+)</name>
        <dbReference type="ChEBI" id="CHEBI:29105"/>
    </cofactor>
    <text evidence="11">Binds 1 zinc ion per subunit.</text>
</comment>
<dbReference type="InterPro" id="IPR002481">
    <property type="entry name" value="FUR"/>
</dbReference>
<comment type="caution">
    <text evidence="12">The sequence shown here is derived from an EMBL/GenBank/DDBJ whole genome shotgun (WGS) entry which is preliminary data.</text>
</comment>
<feature type="binding site" evidence="11">
    <location>
        <position position="96"/>
    </location>
    <ligand>
        <name>Zn(2+)</name>
        <dbReference type="ChEBI" id="CHEBI:29105"/>
    </ligand>
</feature>
<evidence type="ECO:0000256" key="5">
    <source>
        <dbReference type="ARBA" id="ARBA00022723"/>
    </source>
</evidence>
<reference evidence="12 13" key="1">
    <citation type="submission" date="2020-08" db="EMBL/GenBank/DDBJ databases">
        <title>Sequencing the genomes of 1000 actinobacteria strains.</title>
        <authorList>
            <person name="Klenk H.-P."/>
        </authorList>
    </citation>
    <scope>NUCLEOTIDE SEQUENCE [LARGE SCALE GENOMIC DNA]</scope>
    <source>
        <strain evidence="12 13">DSM 22826</strain>
    </source>
</reference>
<comment type="similarity">
    <text evidence="2">Belongs to the Fur family.</text>
</comment>
<feature type="binding site" evidence="11">
    <location>
        <position position="93"/>
    </location>
    <ligand>
        <name>Zn(2+)</name>
        <dbReference type="ChEBI" id="CHEBI:29105"/>
    </ligand>
</feature>
<keyword evidence="6 11" id="KW-0862">Zinc</keyword>
<name>A0A839QD39_9MICC</name>
<evidence type="ECO:0000313" key="12">
    <source>
        <dbReference type="EMBL" id="MBB2994068.1"/>
    </source>
</evidence>
<evidence type="ECO:0000256" key="9">
    <source>
        <dbReference type="ARBA" id="ARBA00023125"/>
    </source>
</evidence>
<dbReference type="GO" id="GO:0008270">
    <property type="term" value="F:zinc ion binding"/>
    <property type="evidence" value="ECO:0007669"/>
    <property type="project" value="TreeGrafter"/>
</dbReference>
<dbReference type="PANTHER" id="PTHR33202">
    <property type="entry name" value="ZINC UPTAKE REGULATION PROTEIN"/>
    <property type="match status" value="1"/>
</dbReference>
<proteinExistence type="inferred from homology"/>
<keyword evidence="9" id="KW-0238">DNA-binding</keyword>
<protein>
    <submittedName>
        <fullName evidence="12">Fur family ferric uptake transcriptional regulator</fullName>
    </submittedName>
</protein>
<evidence type="ECO:0000256" key="3">
    <source>
        <dbReference type="ARBA" id="ARBA00022490"/>
    </source>
</evidence>
<sequence length="156" mass="16942">MNVMDFPAQLRDHGLRVTRQRLAVLNVLENHPHSSADAVITKVHSELPDLSMQSVYNVLNDLTGLGLLRRFTPPGSAALYETRANDNHHHAVCTACGRIEDVDCAVGHAPCLTPSDSHGMTIQIADVLYQGTCEGCRKAEAEKAGSAPLQKIDQPH</sequence>
<dbReference type="EMBL" id="JACHVS010000001">
    <property type="protein sequence ID" value="MBB2994068.1"/>
    <property type="molecule type" value="Genomic_DNA"/>
</dbReference>
<dbReference type="GO" id="GO:1900376">
    <property type="term" value="P:regulation of secondary metabolite biosynthetic process"/>
    <property type="evidence" value="ECO:0007669"/>
    <property type="project" value="TreeGrafter"/>
</dbReference>
<keyword evidence="10" id="KW-0804">Transcription</keyword>
<evidence type="ECO:0000256" key="4">
    <source>
        <dbReference type="ARBA" id="ARBA00022491"/>
    </source>
</evidence>
<dbReference type="SUPFAM" id="SSF46785">
    <property type="entry name" value="Winged helix' DNA-binding domain"/>
    <property type="match status" value="1"/>
</dbReference>
<dbReference type="Gene3D" id="1.10.10.10">
    <property type="entry name" value="Winged helix-like DNA-binding domain superfamily/Winged helix DNA-binding domain"/>
    <property type="match status" value="1"/>
</dbReference>
<dbReference type="GO" id="GO:0003700">
    <property type="term" value="F:DNA-binding transcription factor activity"/>
    <property type="evidence" value="ECO:0007669"/>
    <property type="project" value="InterPro"/>
</dbReference>
<dbReference type="GO" id="GO:0005737">
    <property type="term" value="C:cytoplasm"/>
    <property type="evidence" value="ECO:0007669"/>
    <property type="project" value="UniProtKB-SubCell"/>
</dbReference>
<dbReference type="Proteomes" id="UP000523000">
    <property type="component" value="Unassembled WGS sequence"/>
</dbReference>
<evidence type="ECO:0000256" key="1">
    <source>
        <dbReference type="ARBA" id="ARBA00004496"/>
    </source>
</evidence>
<dbReference type="AlphaFoldDB" id="A0A839QD39"/>
<dbReference type="Gene3D" id="3.30.1490.190">
    <property type="match status" value="1"/>
</dbReference>
<evidence type="ECO:0000256" key="8">
    <source>
        <dbReference type="ARBA" id="ARBA00023015"/>
    </source>
</evidence>
<feature type="binding site" evidence="11">
    <location>
        <position position="136"/>
    </location>
    <ligand>
        <name>Zn(2+)</name>
        <dbReference type="ChEBI" id="CHEBI:29105"/>
    </ligand>
</feature>
<accession>A0A839QD39</accession>
<dbReference type="InterPro" id="IPR036388">
    <property type="entry name" value="WH-like_DNA-bd_sf"/>
</dbReference>